<protein>
    <submittedName>
        <fullName evidence="1">Uncharacterized protein</fullName>
    </submittedName>
</protein>
<name>A0A3P1B1Y7_9FLAO</name>
<dbReference type="RefSeq" id="WP_124899588.1">
    <property type="nucleotide sequence ID" value="NZ_RQTJ01000017.1"/>
</dbReference>
<reference evidence="1 2" key="1">
    <citation type="submission" date="2018-11" db="EMBL/GenBank/DDBJ databases">
        <title>Flavobacterium sp. nov., YIM 102796 draft genome.</title>
        <authorList>
            <person name="Li G."/>
            <person name="Jiang Y."/>
        </authorList>
    </citation>
    <scope>NUCLEOTIDE SEQUENCE [LARGE SCALE GENOMIC DNA]</scope>
    <source>
        <strain evidence="1 2">YIM 102796</strain>
    </source>
</reference>
<evidence type="ECO:0000313" key="2">
    <source>
        <dbReference type="Proteomes" id="UP000268372"/>
    </source>
</evidence>
<gene>
    <name evidence="1" type="ORF">EG242_09125</name>
</gene>
<evidence type="ECO:0000313" key="1">
    <source>
        <dbReference type="EMBL" id="RRA94563.1"/>
    </source>
</evidence>
<keyword evidence="2" id="KW-1185">Reference proteome</keyword>
<dbReference type="EMBL" id="RQTJ01000017">
    <property type="protein sequence ID" value="RRA94563.1"/>
    <property type="molecule type" value="Genomic_DNA"/>
</dbReference>
<organism evidence="1 2">
    <name type="scientific">Paenimyroides viscosum</name>
    <dbReference type="NCBI Taxonomy" id="2488729"/>
    <lineage>
        <taxon>Bacteria</taxon>
        <taxon>Pseudomonadati</taxon>
        <taxon>Bacteroidota</taxon>
        <taxon>Flavobacteriia</taxon>
        <taxon>Flavobacteriales</taxon>
        <taxon>Flavobacteriaceae</taxon>
        <taxon>Paenimyroides</taxon>
    </lineage>
</organism>
<dbReference type="Proteomes" id="UP000268372">
    <property type="component" value="Unassembled WGS sequence"/>
</dbReference>
<proteinExistence type="predicted"/>
<sequence length="222" mass="26414">MSFLIFIFFFSTQVFSTPQIPDTLVYNGKKYDFDIDYFSPAHKYFHESDFVAPKEAVITTANYYPFIFTYEIINSNLYLTDVNIYVKGINTYLQVKSVFKDYFPNDDKILMNVNQIVIIPNGEIISTDTNGWSDSYNSKYLIFQFSKGKVTKSLNLTHEEYLNECKNQFQNYKTTREFKSLIKSAKFNEELNIHNKIYPFELNLTAEQYMEKRIFYYLDNIR</sequence>
<comment type="caution">
    <text evidence="1">The sequence shown here is derived from an EMBL/GenBank/DDBJ whole genome shotgun (WGS) entry which is preliminary data.</text>
</comment>
<dbReference type="OrthoDB" id="697275at2"/>
<dbReference type="AlphaFoldDB" id="A0A3P1B1Y7"/>
<accession>A0A3P1B1Y7</accession>